<evidence type="ECO:0000313" key="2">
    <source>
        <dbReference type="EMBL" id="ERN01265.1"/>
    </source>
</evidence>
<name>W1P2U0_AMBTC</name>
<protein>
    <submittedName>
        <fullName evidence="2">Uncharacterized protein</fullName>
    </submittedName>
</protein>
<evidence type="ECO:0000313" key="3">
    <source>
        <dbReference type="Proteomes" id="UP000017836"/>
    </source>
</evidence>
<dbReference type="Proteomes" id="UP000017836">
    <property type="component" value="Unassembled WGS sequence"/>
</dbReference>
<reference evidence="3" key="1">
    <citation type="journal article" date="2013" name="Science">
        <title>The Amborella genome and the evolution of flowering plants.</title>
        <authorList>
            <consortium name="Amborella Genome Project"/>
        </authorList>
    </citation>
    <scope>NUCLEOTIDE SEQUENCE [LARGE SCALE GENOMIC DNA]</scope>
</reference>
<organism evidence="2 3">
    <name type="scientific">Amborella trichopoda</name>
    <dbReference type="NCBI Taxonomy" id="13333"/>
    <lineage>
        <taxon>Eukaryota</taxon>
        <taxon>Viridiplantae</taxon>
        <taxon>Streptophyta</taxon>
        <taxon>Embryophyta</taxon>
        <taxon>Tracheophyta</taxon>
        <taxon>Spermatophyta</taxon>
        <taxon>Magnoliopsida</taxon>
        <taxon>Amborellales</taxon>
        <taxon>Amborellaceae</taxon>
        <taxon>Amborella</taxon>
    </lineage>
</organism>
<feature type="region of interest" description="Disordered" evidence="1">
    <location>
        <begin position="59"/>
        <end position="81"/>
    </location>
</feature>
<sequence>MIIFAIAIGVLLVVDFTTNMLMMVVKMIIFAIATLPPTLPSHCRLNHVDLVSSRDVRCNTRRTRNENDPSGAATPEEQETRTIRVVLQHPNDKKRERSEWRCRIRVVLPVASWIKMRTS</sequence>
<dbReference type="Gramene" id="ERN01265">
    <property type="protein sequence ID" value="ERN01265"/>
    <property type="gene ID" value="AMTR_s00002p00248890"/>
</dbReference>
<evidence type="ECO:0000256" key="1">
    <source>
        <dbReference type="SAM" id="MobiDB-lite"/>
    </source>
</evidence>
<proteinExistence type="predicted"/>
<dbReference type="HOGENOM" id="CLU_2064613_0_0_1"/>
<gene>
    <name evidence="2" type="ORF">AMTR_s00002p00248890</name>
</gene>
<accession>W1P2U0</accession>
<dbReference type="EMBL" id="KI394767">
    <property type="protein sequence ID" value="ERN01265.1"/>
    <property type="molecule type" value="Genomic_DNA"/>
</dbReference>
<dbReference type="AlphaFoldDB" id="W1P2U0"/>
<keyword evidence="3" id="KW-1185">Reference proteome</keyword>